<keyword evidence="2" id="KW-1185">Reference proteome</keyword>
<dbReference type="PANTHER" id="PTHR43434:SF20">
    <property type="entry name" value="5'-NUCLEOTIDASE"/>
    <property type="match status" value="1"/>
</dbReference>
<proteinExistence type="predicted"/>
<dbReference type="InterPro" id="IPR023198">
    <property type="entry name" value="PGP-like_dom2"/>
</dbReference>
<organism evidence="1 2">
    <name type="scientific">Pseudobutyrivibrio ruminis</name>
    <dbReference type="NCBI Taxonomy" id="46206"/>
    <lineage>
        <taxon>Bacteria</taxon>
        <taxon>Bacillati</taxon>
        <taxon>Bacillota</taxon>
        <taxon>Clostridia</taxon>
        <taxon>Lachnospirales</taxon>
        <taxon>Lachnospiraceae</taxon>
        <taxon>Pseudobutyrivibrio</taxon>
    </lineage>
</organism>
<protein>
    <submittedName>
        <fullName evidence="1">Phosphoglycolate phosphatase</fullName>
    </submittedName>
</protein>
<dbReference type="SFLD" id="SFLDS00003">
    <property type="entry name" value="Haloacid_Dehalogenase"/>
    <property type="match status" value="1"/>
</dbReference>
<evidence type="ECO:0000313" key="1">
    <source>
        <dbReference type="EMBL" id="SEK61892.1"/>
    </source>
</evidence>
<name>A0A1H7IJ65_9FIRM</name>
<dbReference type="Gene3D" id="1.10.150.240">
    <property type="entry name" value="Putative phosphatase, domain 2"/>
    <property type="match status" value="1"/>
</dbReference>
<dbReference type="GO" id="GO:0004713">
    <property type="term" value="F:protein tyrosine kinase activity"/>
    <property type="evidence" value="ECO:0007669"/>
    <property type="project" value="TreeGrafter"/>
</dbReference>
<dbReference type="RefSeq" id="WP_033154055.1">
    <property type="nucleotide sequence ID" value="NZ_FNZX01000007.1"/>
</dbReference>
<accession>A0A1H7IJ65</accession>
<reference evidence="2" key="1">
    <citation type="submission" date="2016-10" db="EMBL/GenBank/DDBJ databases">
        <authorList>
            <person name="Varghese N."/>
        </authorList>
    </citation>
    <scope>NUCLEOTIDE SEQUENCE [LARGE SCALE GENOMIC DNA]</scope>
    <source>
        <strain evidence="2">ACV-9</strain>
    </source>
</reference>
<dbReference type="SUPFAM" id="SSF56784">
    <property type="entry name" value="HAD-like"/>
    <property type="match status" value="1"/>
</dbReference>
<dbReference type="InterPro" id="IPR050155">
    <property type="entry name" value="HAD-like_hydrolase_sf"/>
</dbReference>
<dbReference type="AlphaFoldDB" id="A0A1H7IJ65"/>
<dbReference type="Gene3D" id="3.40.50.1000">
    <property type="entry name" value="HAD superfamily/HAD-like"/>
    <property type="match status" value="1"/>
</dbReference>
<evidence type="ECO:0000313" key="2">
    <source>
        <dbReference type="Proteomes" id="UP000182321"/>
    </source>
</evidence>
<dbReference type="InterPro" id="IPR041492">
    <property type="entry name" value="HAD_2"/>
</dbReference>
<dbReference type="InterPro" id="IPR023214">
    <property type="entry name" value="HAD_sf"/>
</dbReference>
<dbReference type="EMBL" id="FNZX01000007">
    <property type="protein sequence ID" value="SEK61892.1"/>
    <property type="molecule type" value="Genomic_DNA"/>
</dbReference>
<dbReference type="SFLD" id="SFLDG01129">
    <property type="entry name" value="C1.5:_HAD__Beta-PGM__Phosphata"/>
    <property type="match status" value="1"/>
</dbReference>
<dbReference type="Proteomes" id="UP000182321">
    <property type="component" value="Unassembled WGS sequence"/>
</dbReference>
<dbReference type="InterPro" id="IPR036412">
    <property type="entry name" value="HAD-like_sf"/>
</dbReference>
<dbReference type="GO" id="GO:0005829">
    <property type="term" value="C:cytosol"/>
    <property type="evidence" value="ECO:0007669"/>
    <property type="project" value="TreeGrafter"/>
</dbReference>
<gene>
    <name evidence="1" type="ORF">SAMN02910377_01371</name>
</gene>
<dbReference type="PANTHER" id="PTHR43434">
    <property type="entry name" value="PHOSPHOGLYCOLATE PHOSPHATASE"/>
    <property type="match status" value="1"/>
</dbReference>
<dbReference type="Pfam" id="PF13419">
    <property type="entry name" value="HAD_2"/>
    <property type="match status" value="1"/>
</dbReference>
<sequence length="217" mass="24064">MIKNVYFDLDGTLVDSAPGIIEGLKVALTKYGYDIPDFVTLRKCVGPPFTYSFPKLLHIKDEDFDGAVAAYRQYYDKENGMFNAKVYAGIEELLAALNKRGYCLFVCTSKPEPTARKLLAKLGIDHYFTDICGATLDASIDTKAEVIDLCFSRAPWHKKEETVLVGDTKFDAEGAAQRGIDCIGVSWGFGSKWDLEDAGAVTILDYPNEVLEYIEAN</sequence>